<dbReference type="Pfam" id="PF00128">
    <property type="entry name" value="Alpha-amylase"/>
    <property type="match status" value="1"/>
</dbReference>
<dbReference type="InterPro" id="IPR013783">
    <property type="entry name" value="Ig-like_fold"/>
</dbReference>
<dbReference type="SUPFAM" id="SSF81296">
    <property type="entry name" value="E set domains"/>
    <property type="match status" value="1"/>
</dbReference>
<dbReference type="SUPFAM" id="SSF51445">
    <property type="entry name" value="(Trans)glycosidases"/>
    <property type="match status" value="1"/>
</dbReference>
<dbReference type="InterPro" id="IPR006047">
    <property type="entry name" value="GH13_cat_dom"/>
</dbReference>
<keyword evidence="2" id="KW-0378">Hydrolase</keyword>
<dbReference type="InterPro" id="IPR013780">
    <property type="entry name" value="Glyco_hydro_b"/>
</dbReference>
<dbReference type="NCBIfam" id="TIGR02100">
    <property type="entry name" value="glgX_debranch"/>
    <property type="match status" value="1"/>
</dbReference>
<gene>
    <name evidence="5" type="primary">glgX</name>
    <name evidence="5" type="ORF">D9T18_18500</name>
</gene>
<dbReference type="Gene3D" id="3.20.20.80">
    <property type="entry name" value="Glycosidases"/>
    <property type="match status" value="1"/>
</dbReference>
<keyword evidence="3" id="KW-0326">Glycosidase</keyword>
<dbReference type="Pfam" id="PF02922">
    <property type="entry name" value="CBM_48"/>
    <property type="match status" value="1"/>
</dbReference>
<name>A0AAD0XER5_9GAMM</name>
<sequence>MSNRFEVSHGQPHPLGATISSGGVNFSLYAPKATQAYVCLFDKSGHSEILKVTMHINEGGIWTAHVAPLAEGALYGYRVEGEYSPEKGLLFNEHKLLIDPYAKDLFGEFTWSERHYGQMPIGTKSTVNNAIDIPKSRVINSQPYKHKKPNHSWSNIVIYECHVKGATCRHPNIPKNLQGKFLGLSHPSFIEHLHNLGVTALELLPVHAFISEQFLTAKGLQNYWGYNTLNFFTPHKDYLVDDDINEFKRMVSELHKADIEVILDVVYNHTAEAGADGPILSLRGLDNLAYYRTVADKPQVYINDTGCGNTINIDHPKTLKLVLDSLRYWVQVMGVDGFRFDLATILGRNAHGFNSAHAFFQAIEQDPVLSRVKLISEPWDIGPGGYQLGAFAAPWREWNDQYRDVIRRFWQSEEGVIANVAKRIHGSFDIFEHSQRGPLNSINFITSHDGFTLADLVSYEHKHNEANGEQNRDGHSANHSTNCGVEGFTNDAKIIALRLQQQKNFLLTLILSKGVPMIASGSEMGHSQGGNNNAYCQNNRTSWLAWKDSQLNHSLTRFIDDALKIRRGHSAFKHSVFSEDIDERFTVKWFTEQGVKMTNEHWHEPQRQFLMYSLLDKQNKYALLIILNASKKTVFCKLPPSPIAAQWEMVLSSVHNASVSSKEDAIVEISAQSSWVFSANLEDDGHV</sequence>
<evidence type="ECO:0000256" key="3">
    <source>
        <dbReference type="ARBA" id="ARBA00023295"/>
    </source>
</evidence>
<dbReference type="GO" id="GO:0004135">
    <property type="term" value="F:amylo-alpha-1,6-glucosidase activity"/>
    <property type="evidence" value="ECO:0007669"/>
    <property type="project" value="InterPro"/>
</dbReference>
<proteinExistence type="inferred from homology"/>
<accession>A0AAD0XER5</accession>
<reference evidence="5 6" key="1">
    <citation type="submission" date="2018-10" db="EMBL/GenBank/DDBJ databases">
        <title>Complete Genome Sequence and Transcriptomic Profiles of a Marine Bacterium, Pseudoalteromonas agarivorans Hao 2018.</title>
        <authorList>
            <person name="Hao L."/>
        </authorList>
    </citation>
    <scope>NUCLEOTIDE SEQUENCE [LARGE SCALE GENOMIC DNA]</scope>
    <source>
        <strain evidence="5 6">Hao 2018</strain>
    </source>
</reference>
<dbReference type="InterPro" id="IPR014756">
    <property type="entry name" value="Ig_E-set"/>
</dbReference>
<dbReference type="GO" id="GO:0005980">
    <property type="term" value="P:glycogen catabolic process"/>
    <property type="evidence" value="ECO:0007669"/>
    <property type="project" value="InterPro"/>
</dbReference>
<dbReference type="Gene3D" id="2.60.40.1180">
    <property type="entry name" value="Golgi alpha-mannosidase II"/>
    <property type="match status" value="1"/>
</dbReference>
<dbReference type="PANTHER" id="PTHR43002">
    <property type="entry name" value="GLYCOGEN DEBRANCHING ENZYME"/>
    <property type="match status" value="1"/>
</dbReference>
<evidence type="ECO:0000313" key="5">
    <source>
        <dbReference type="EMBL" id="AYM88674.1"/>
    </source>
</evidence>
<protein>
    <submittedName>
        <fullName evidence="5">Glycogen debranching enzyme GlgX</fullName>
    </submittedName>
</protein>
<evidence type="ECO:0000313" key="6">
    <source>
        <dbReference type="Proteomes" id="UP000279995"/>
    </source>
</evidence>
<dbReference type="EMBL" id="CP033066">
    <property type="protein sequence ID" value="AYM88674.1"/>
    <property type="molecule type" value="Genomic_DNA"/>
</dbReference>
<dbReference type="CDD" id="cd02856">
    <property type="entry name" value="E_set_GDE_Isoamylase_N"/>
    <property type="match status" value="1"/>
</dbReference>
<dbReference type="RefSeq" id="WP_121638491.1">
    <property type="nucleotide sequence ID" value="NZ_CP033066.1"/>
</dbReference>
<dbReference type="AlphaFoldDB" id="A0AAD0XER5"/>
<organism evidence="5 6">
    <name type="scientific">Pseudoalteromonas agarivorans</name>
    <dbReference type="NCBI Taxonomy" id="176102"/>
    <lineage>
        <taxon>Bacteria</taxon>
        <taxon>Pseudomonadati</taxon>
        <taxon>Pseudomonadota</taxon>
        <taxon>Gammaproteobacteria</taxon>
        <taxon>Alteromonadales</taxon>
        <taxon>Pseudoalteromonadaceae</taxon>
        <taxon>Pseudoalteromonas</taxon>
    </lineage>
</organism>
<dbReference type="InterPro" id="IPR044505">
    <property type="entry name" value="GlgX_Isoamylase_N_E_set"/>
</dbReference>
<dbReference type="Proteomes" id="UP000279995">
    <property type="component" value="Chromosome II"/>
</dbReference>
<comment type="similarity">
    <text evidence="1">Belongs to the glycosyl hydrolase 13 family.</text>
</comment>
<dbReference type="InterPro" id="IPR004193">
    <property type="entry name" value="Glyco_hydro_13_N"/>
</dbReference>
<dbReference type="InterPro" id="IPR011837">
    <property type="entry name" value="Glycogen_debranch_GlgX"/>
</dbReference>
<dbReference type="InterPro" id="IPR017853">
    <property type="entry name" value="GH"/>
</dbReference>
<feature type="domain" description="Glycosyl hydrolase family 13 catalytic" evidence="4">
    <location>
        <begin position="185"/>
        <end position="566"/>
    </location>
</feature>
<evidence type="ECO:0000259" key="4">
    <source>
        <dbReference type="SMART" id="SM00642"/>
    </source>
</evidence>
<evidence type="ECO:0000256" key="1">
    <source>
        <dbReference type="ARBA" id="ARBA00008061"/>
    </source>
</evidence>
<evidence type="ECO:0000256" key="2">
    <source>
        <dbReference type="ARBA" id="ARBA00022801"/>
    </source>
</evidence>
<dbReference type="Gene3D" id="2.60.40.10">
    <property type="entry name" value="Immunoglobulins"/>
    <property type="match status" value="1"/>
</dbReference>
<dbReference type="SMART" id="SM00642">
    <property type="entry name" value="Aamy"/>
    <property type="match status" value="1"/>
</dbReference>
<dbReference type="SUPFAM" id="SSF51011">
    <property type="entry name" value="Glycosyl hydrolase domain"/>
    <property type="match status" value="1"/>
</dbReference>
<dbReference type="CDD" id="cd11326">
    <property type="entry name" value="AmyAc_Glg_debranch"/>
    <property type="match status" value="1"/>
</dbReference>